<gene>
    <name evidence="2" type="ORF">MGN01_36270</name>
</gene>
<protein>
    <submittedName>
        <fullName evidence="2">Uncharacterized protein</fullName>
    </submittedName>
</protein>
<dbReference type="RefSeq" id="WP_147048194.1">
    <property type="nucleotide sequence ID" value="NZ_BJZV01000023.1"/>
</dbReference>
<dbReference type="AlphaFoldDB" id="A0A512JPB8"/>
<dbReference type="Proteomes" id="UP000321750">
    <property type="component" value="Unassembled WGS sequence"/>
</dbReference>
<organism evidence="2 3">
    <name type="scientific">Methylobacterium gnaphalii</name>
    <dbReference type="NCBI Taxonomy" id="1010610"/>
    <lineage>
        <taxon>Bacteria</taxon>
        <taxon>Pseudomonadati</taxon>
        <taxon>Pseudomonadota</taxon>
        <taxon>Alphaproteobacteria</taxon>
        <taxon>Hyphomicrobiales</taxon>
        <taxon>Methylobacteriaceae</taxon>
        <taxon>Methylobacterium</taxon>
    </lineage>
</organism>
<reference evidence="2 3" key="1">
    <citation type="submission" date="2019-07" db="EMBL/GenBank/DDBJ databases">
        <title>Whole genome shotgun sequence of Methylobacterium gnaphalii NBRC 107716.</title>
        <authorList>
            <person name="Hosoyama A."/>
            <person name="Uohara A."/>
            <person name="Ohji S."/>
            <person name="Ichikawa N."/>
        </authorList>
    </citation>
    <scope>NUCLEOTIDE SEQUENCE [LARGE SCALE GENOMIC DNA]</scope>
    <source>
        <strain evidence="2 3">NBRC 107716</strain>
    </source>
</reference>
<evidence type="ECO:0000313" key="2">
    <source>
        <dbReference type="EMBL" id="GEP11782.1"/>
    </source>
</evidence>
<accession>A0A512JPB8</accession>
<dbReference type="EMBL" id="BJZV01000023">
    <property type="protein sequence ID" value="GEP11782.1"/>
    <property type="molecule type" value="Genomic_DNA"/>
</dbReference>
<keyword evidence="3" id="KW-1185">Reference proteome</keyword>
<evidence type="ECO:0000313" key="3">
    <source>
        <dbReference type="Proteomes" id="UP000321750"/>
    </source>
</evidence>
<evidence type="ECO:0000256" key="1">
    <source>
        <dbReference type="SAM" id="MobiDB-lite"/>
    </source>
</evidence>
<proteinExistence type="predicted"/>
<comment type="caution">
    <text evidence="2">The sequence shown here is derived from an EMBL/GenBank/DDBJ whole genome shotgun (WGS) entry which is preliminary data.</text>
</comment>
<feature type="region of interest" description="Disordered" evidence="1">
    <location>
        <begin position="46"/>
        <end position="65"/>
    </location>
</feature>
<name>A0A512JPB8_9HYPH</name>
<sequence>MPRQTANRAEMRRQLAAQLGVKPDTLYHRERRARLAAERIANAPPAPSPWLGARISPPIEADHPSRQPRIIMNAGERPSVAHAPSEPFRRFHLITV</sequence>